<protein>
    <submittedName>
        <fullName evidence="1">Uncharacterized protein</fullName>
    </submittedName>
</protein>
<sequence>MAYAKDWALHPLVLDEGHRPLPPSSEMIGLYIADFAALTGNTLPCGC</sequence>
<proteinExistence type="predicted"/>
<accession>A0A2G8RHF5</accession>
<evidence type="ECO:0000313" key="2">
    <source>
        <dbReference type="Proteomes" id="UP000231259"/>
    </source>
</evidence>
<name>A0A2G8RHF5_9RHOB</name>
<reference evidence="1 2" key="1">
    <citation type="submission" date="2013-09" db="EMBL/GenBank/DDBJ databases">
        <title>Genome sequencing of Phaeobacter antarcticus sp. nov. SM1211.</title>
        <authorList>
            <person name="Zhang X.-Y."/>
            <person name="Liu C."/>
            <person name="Chen X.-L."/>
            <person name="Xie B.-B."/>
            <person name="Qin Q.-L."/>
            <person name="Rong J.-C."/>
            <person name="Zhang Y.-Z."/>
        </authorList>
    </citation>
    <scope>NUCLEOTIDE SEQUENCE [LARGE SCALE GENOMIC DNA]</scope>
    <source>
        <strain evidence="1 2">SM1211</strain>
    </source>
</reference>
<comment type="caution">
    <text evidence="1">The sequence shown here is derived from an EMBL/GenBank/DDBJ whole genome shotgun (WGS) entry which is preliminary data.</text>
</comment>
<dbReference type="AlphaFoldDB" id="A0A2G8RHF5"/>
<keyword evidence="2" id="KW-1185">Reference proteome</keyword>
<dbReference type="Proteomes" id="UP000231259">
    <property type="component" value="Unassembled WGS sequence"/>
</dbReference>
<dbReference type="EMBL" id="AWWI01000048">
    <property type="protein sequence ID" value="PIL21014.1"/>
    <property type="molecule type" value="Genomic_DNA"/>
</dbReference>
<organism evidence="1 2">
    <name type="scientific">Puniceibacterium antarcticum</name>
    <dbReference type="NCBI Taxonomy" id="1206336"/>
    <lineage>
        <taxon>Bacteria</taxon>
        <taxon>Pseudomonadati</taxon>
        <taxon>Pseudomonadota</taxon>
        <taxon>Alphaproteobacteria</taxon>
        <taxon>Rhodobacterales</taxon>
        <taxon>Paracoccaceae</taxon>
        <taxon>Puniceibacterium</taxon>
    </lineage>
</organism>
<evidence type="ECO:0000313" key="1">
    <source>
        <dbReference type="EMBL" id="PIL21014.1"/>
    </source>
</evidence>
<gene>
    <name evidence="1" type="ORF">P775_06500</name>
</gene>